<evidence type="ECO:0000313" key="2">
    <source>
        <dbReference type="Proteomes" id="UP000184233"/>
    </source>
</evidence>
<proteinExistence type="predicted"/>
<comment type="caution">
    <text evidence="1">The sequence shown here is derived from an EMBL/GenBank/DDBJ whole genome shotgun (WGS) entry which is preliminary data.</text>
</comment>
<organism evidence="1 2">
    <name type="scientific">Candidatus Kapaibacterium thiocyanatum</name>
    <dbReference type="NCBI Taxonomy" id="1895771"/>
    <lineage>
        <taxon>Bacteria</taxon>
        <taxon>Pseudomonadati</taxon>
        <taxon>Candidatus Kapaibacteriota</taxon>
        <taxon>Candidatus Kapaibacteriia</taxon>
        <taxon>Candidatus Kapaibacteriales</taxon>
        <taxon>Candidatus Kapaibacteriaceae</taxon>
        <taxon>Candidatus Kapaibacterium</taxon>
    </lineage>
</organism>
<dbReference type="Proteomes" id="UP000184233">
    <property type="component" value="Unassembled WGS sequence"/>
</dbReference>
<dbReference type="STRING" id="1895771.BGO89_01785"/>
<sequence length="91" mass="10429">MIDIRERRQAQGRWMAARCRYGMCSIDRTERLQSAAGGFVHEEMGELLLARGDEAGAWQHLSRAFDMLSADRWVPADEPGRLERLRILAGR</sequence>
<evidence type="ECO:0000313" key="1">
    <source>
        <dbReference type="EMBL" id="OJX61331.1"/>
    </source>
</evidence>
<protein>
    <recommendedName>
        <fullName evidence="3">Bacterial transcriptional activator domain-containing protein</fullName>
    </recommendedName>
</protein>
<evidence type="ECO:0008006" key="3">
    <source>
        <dbReference type="Google" id="ProtNLM"/>
    </source>
</evidence>
<dbReference type="AlphaFoldDB" id="A0A1M3L6Z9"/>
<dbReference type="EMBL" id="MKVH01000002">
    <property type="protein sequence ID" value="OJX61331.1"/>
    <property type="molecule type" value="Genomic_DNA"/>
</dbReference>
<reference evidence="1 2" key="1">
    <citation type="submission" date="2016-09" db="EMBL/GenBank/DDBJ databases">
        <title>Genome-resolved meta-omics ties microbial dynamics to process performance in biotechnology for thiocyanate degradation.</title>
        <authorList>
            <person name="Kantor R.S."/>
            <person name="Huddy R.J."/>
            <person name="Iyer R."/>
            <person name="Thomas B.C."/>
            <person name="Brown C.T."/>
            <person name="Anantharaman K."/>
            <person name="Tringe S."/>
            <person name="Hettich R.L."/>
            <person name="Harrison S.T."/>
            <person name="Banfield J.F."/>
        </authorList>
    </citation>
    <scope>NUCLEOTIDE SEQUENCE [LARGE SCALE GENOMIC DNA]</scope>
    <source>
        <strain evidence="1">59-99</strain>
    </source>
</reference>
<gene>
    <name evidence="1" type="ORF">BGO89_01785</name>
</gene>
<accession>A0A1M3L6Z9</accession>
<name>A0A1M3L6Z9_9BACT</name>